<reference evidence="3" key="1">
    <citation type="submission" date="2016-02" db="EMBL/GenBank/DDBJ databases">
        <title>Draft genome sequence of Microdochium bolleyi, a fungal endophyte of beachgrass.</title>
        <authorList>
            <consortium name="DOE Joint Genome Institute"/>
            <person name="David A.S."/>
            <person name="May G."/>
            <person name="Haridas S."/>
            <person name="Lim J."/>
            <person name="Wang M."/>
            <person name="Labutti K."/>
            <person name="Lipzen A."/>
            <person name="Barry K."/>
            <person name="Grigoriev I.V."/>
        </authorList>
    </citation>
    <scope>NUCLEOTIDE SEQUENCE [LARGE SCALE GENOMIC DNA]</scope>
    <source>
        <strain evidence="3">J235TASD1</strain>
    </source>
</reference>
<dbReference type="Proteomes" id="UP000070501">
    <property type="component" value="Unassembled WGS sequence"/>
</dbReference>
<evidence type="ECO:0000313" key="3">
    <source>
        <dbReference type="Proteomes" id="UP000070501"/>
    </source>
</evidence>
<dbReference type="AlphaFoldDB" id="A0A136IQ20"/>
<protein>
    <submittedName>
        <fullName evidence="2">Uncharacterized protein</fullName>
    </submittedName>
</protein>
<dbReference type="InParanoid" id="A0A136IQ20"/>
<feature type="region of interest" description="Disordered" evidence="1">
    <location>
        <begin position="226"/>
        <end position="250"/>
    </location>
</feature>
<proteinExistence type="predicted"/>
<sequence length="309" mass="33722">MSLFPPLSPRLLAASALSAALAAGGGCLAYLTVRQHIRAADKLTVTTHLGYVPASFSECHAVREVVNHAGHKLTRDSRSVELAVPLRGSGLSGLSDEEILARFVQTFFGGVVLAPERAALRALRVQMTSFSKVPCTAFIWSKAELSEKRLPPLNSILFGSFQVLDTHIVDSSARATTTTTKHADSHSDAHDDKANTDQESYIDIGFGNDRTQFAGVHRFCVSRRGRISPPSSLSPSSERDGSPSAVTEKGPDDCETVVVLYHHGVTCNPTHDRTRDMEDSWLFKFHMLYADLLFRESVARLQTEIGRAC</sequence>
<dbReference type="STRING" id="196109.A0A136IQ20"/>
<dbReference type="OrthoDB" id="3354680at2759"/>
<keyword evidence="3" id="KW-1185">Reference proteome</keyword>
<accession>A0A136IQ20</accession>
<feature type="compositionally biased region" description="Low complexity" evidence="1">
    <location>
        <begin position="227"/>
        <end position="236"/>
    </location>
</feature>
<name>A0A136IQ20_9PEZI</name>
<evidence type="ECO:0000313" key="2">
    <source>
        <dbReference type="EMBL" id="KXJ87017.1"/>
    </source>
</evidence>
<dbReference type="EMBL" id="KQ964264">
    <property type="protein sequence ID" value="KXJ87017.1"/>
    <property type="molecule type" value="Genomic_DNA"/>
</dbReference>
<organism evidence="2 3">
    <name type="scientific">Microdochium bolleyi</name>
    <dbReference type="NCBI Taxonomy" id="196109"/>
    <lineage>
        <taxon>Eukaryota</taxon>
        <taxon>Fungi</taxon>
        <taxon>Dikarya</taxon>
        <taxon>Ascomycota</taxon>
        <taxon>Pezizomycotina</taxon>
        <taxon>Sordariomycetes</taxon>
        <taxon>Xylariomycetidae</taxon>
        <taxon>Xylariales</taxon>
        <taxon>Microdochiaceae</taxon>
        <taxon>Microdochium</taxon>
    </lineage>
</organism>
<gene>
    <name evidence="2" type="ORF">Micbo1qcDRAFT_167769</name>
</gene>
<evidence type="ECO:0000256" key="1">
    <source>
        <dbReference type="SAM" id="MobiDB-lite"/>
    </source>
</evidence>